<feature type="compositionally biased region" description="Basic residues" evidence="1">
    <location>
        <begin position="183"/>
        <end position="196"/>
    </location>
</feature>
<dbReference type="Proteomes" id="UP000504636">
    <property type="component" value="Unplaced"/>
</dbReference>
<keyword evidence="3" id="KW-1185">Reference proteome</keyword>
<evidence type="ECO:0000313" key="2">
    <source>
        <dbReference type="EMBL" id="KAF2811995.1"/>
    </source>
</evidence>
<feature type="region of interest" description="Disordered" evidence="1">
    <location>
        <begin position="1"/>
        <end position="30"/>
    </location>
</feature>
<feature type="compositionally biased region" description="Acidic residues" evidence="1">
    <location>
        <begin position="62"/>
        <end position="71"/>
    </location>
</feature>
<reference evidence="4" key="2">
    <citation type="submission" date="2020-04" db="EMBL/GenBank/DDBJ databases">
        <authorList>
            <consortium name="NCBI Genome Project"/>
        </authorList>
    </citation>
    <scope>NUCLEOTIDE SEQUENCE</scope>
    <source>
        <strain evidence="4">CBS 304.34</strain>
    </source>
</reference>
<dbReference type="GeneID" id="54454934"/>
<gene>
    <name evidence="2 4" type="ORF">BDZ99DRAFT_285005</name>
</gene>
<evidence type="ECO:0000256" key="1">
    <source>
        <dbReference type="SAM" id="MobiDB-lite"/>
    </source>
</evidence>
<feature type="compositionally biased region" description="Basic and acidic residues" evidence="1">
    <location>
        <begin position="92"/>
        <end position="102"/>
    </location>
</feature>
<dbReference type="OrthoDB" id="5425061at2759"/>
<protein>
    <submittedName>
        <fullName evidence="2 4">Uncharacterized protein</fullName>
    </submittedName>
</protein>
<feature type="compositionally biased region" description="Basic and acidic residues" evidence="1">
    <location>
        <begin position="197"/>
        <end position="222"/>
    </location>
</feature>
<feature type="compositionally biased region" description="Basic residues" evidence="1">
    <location>
        <begin position="223"/>
        <end position="241"/>
    </location>
</feature>
<evidence type="ECO:0000313" key="3">
    <source>
        <dbReference type="Proteomes" id="UP000504636"/>
    </source>
</evidence>
<sequence length="262" mass="29417">MFDLPQAKRVRRDELYSPATSPRSSPDPALTELLRSHAQDISFTTVQIASKPEAALDRQNAADEEDEEEELEFRLFAPTAPHESTDAPTQRIRIDSPDRTGKEGFVIPERPPEYYFVAEADEARRAQLNATAISGEEVLERAKTKWPGCEMPWRVTEISLKGMAKDLVAGHMDVVVGLEGQRQKRPGKKARIKTRGKAKEERLKRETAEKLAKDKEMAEKEKKARRNRQKQLKKRAKNRAKKAGDGDAAGIVDEGVDSGEES</sequence>
<evidence type="ECO:0000313" key="4">
    <source>
        <dbReference type="RefSeq" id="XP_033578959.1"/>
    </source>
</evidence>
<proteinExistence type="predicted"/>
<accession>A0A6A6YVI5</accession>
<reference evidence="4" key="3">
    <citation type="submission" date="2025-04" db="UniProtKB">
        <authorList>
            <consortium name="RefSeq"/>
        </authorList>
    </citation>
    <scope>IDENTIFICATION</scope>
    <source>
        <strain evidence="4">CBS 304.34</strain>
    </source>
</reference>
<dbReference type="AlphaFoldDB" id="A0A6A6YVI5"/>
<reference evidence="2 4" key="1">
    <citation type="journal article" date="2020" name="Stud. Mycol.">
        <title>101 Dothideomycetes genomes: a test case for predicting lifestyles and emergence of pathogens.</title>
        <authorList>
            <person name="Haridas S."/>
            <person name="Albert R."/>
            <person name="Binder M."/>
            <person name="Bloem J."/>
            <person name="Labutti K."/>
            <person name="Salamov A."/>
            <person name="Andreopoulos B."/>
            <person name="Baker S."/>
            <person name="Barry K."/>
            <person name="Bills G."/>
            <person name="Bluhm B."/>
            <person name="Cannon C."/>
            <person name="Castanera R."/>
            <person name="Culley D."/>
            <person name="Daum C."/>
            <person name="Ezra D."/>
            <person name="Gonzalez J."/>
            <person name="Henrissat B."/>
            <person name="Kuo A."/>
            <person name="Liang C."/>
            <person name="Lipzen A."/>
            <person name="Lutzoni F."/>
            <person name="Magnuson J."/>
            <person name="Mondo S."/>
            <person name="Nolan M."/>
            <person name="Ohm R."/>
            <person name="Pangilinan J."/>
            <person name="Park H.-J."/>
            <person name="Ramirez L."/>
            <person name="Alfaro M."/>
            <person name="Sun H."/>
            <person name="Tritt A."/>
            <person name="Yoshinaga Y."/>
            <person name="Zwiers L.-H."/>
            <person name="Turgeon B."/>
            <person name="Goodwin S."/>
            <person name="Spatafora J."/>
            <person name="Crous P."/>
            <person name="Grigoriev I."/>
        </authorList>
    </citation>
    <scope>NUCLEOTIDE SEQUENCE</scope>
    <source>
        <strain evidence="2 4">CBS 304.34</strain>
    </source>
</reference>
<dbReference type="EMBL" id="MU003698">
    <property type="protein sequence ID" value="KAF2811995.1"/>
    <property type="molecule type" value="Genomic_DNA"/>
</dbReference>
<name>A0A6A6YVI5_9PEZI</name>
<feature type="region of interest" description="Disordered" evidence="1">
    <location>
        <begin position="179"/>
        <end position="262"/>
    </location>
</feature>
<dbReference type="InterPro" id="IPR018555">
    <property type="entry name" value="C630.06c-like"/>
</dbReference>
<dbReference type="Pfam" id="PF09428">
    <property type="entry name" value="DUF2011"/>
    <property type="match status" value="1"/>
</dbReference>
<feature type="region of interest" description="Disordered" evidence="1">
    <location>
        <begin position="45"/>
        <end position="107"/>
    </location>
</feature>
<dbReference type="RefSeq" id="XP_033578959.1">
    <property type="nucleotide sequence ID" value="XM_033714041.1"/>
</dbReference>
<organism evidence="2">
    <name type="scientific">Mytilinidion resinicola</name>
    <dbReference type="NCBI Taxonomy" id="574789"/>
    <lineage>
        <taxon>Eukaryota</taxon>
        <taxon>Fungi</taxon>
        <taxon>Dikarya</taxon>
        <taxon>Ascomycota</taxon>
        <taxon>Pezizomycotina</taxon>
        <taxon>Dothideomycetes</taxon>
        <taxon>Pleosporomycetidae</taxon>
        <taxon>Mytilinidiales</taxon>
        <taxon>Mytilinidiaceae</taxon>
        <taxon>Mytilinidion</taxon>
    </lineage>
</organism>